<feature type="region of interest" description="Disordered" evidence="1">
    <location>
        <begin position="295"/>
        <end position="323"/>
    </location>
</feature>
<gene>
    <name evidence="3" type="primary">USP17L18</name>
    <name evidence="3" type="ORF">SNAT2548_LOCUS14066</name>
</gene>
<dbReference type="Proteomes" id="UP000604046">
    <property type="component" value="Unassembled WGS sequence"/>
</dbReference>
<dbReference type="InterPro" id="IPR038765">
    <property type="entry name" value="Papain-like_cys_pep_sf"/>
</dbReference>
<accession>A0A812MXT8</accession>
<dbReference type="OrthoDB" id="420187at2759"/>
<dbReference type="SUPFAM" id="SSF52540">
    <property type="entry name" value="P-loop containing nucleoside triphosphate hydrolases"/>
    <property type="match status" value="2"/>
</dbReference>
<dbReference type="InterPro" id="IPR003593">
    <property type="entry name" value="AAA+_ATPase"/>
</dbReference>
<reference evidence="3" key="1">
    <citation type="submission" date="2021-02" db="EMBL/GenBank/DDBJ databases">
        <authorList>
            <person name="Dougan E. K."/>
            <person name="Rhodes N."/>
            <person name="Thang M."/>
            <person name="Chan C."/>
        </authorList>
    </citation>
    <scope>NUCLEOTIDE SEQUENCE</scope>
</reference>
<dbReference type="PANTHER" id="PTHR24006">
    <property type="entry name" value="UBIQUITIN CARBOXYL-TERMINAL HYDROLASE"/>
    <property type="match status" value="1"/>
</dbReference>
<proteinExistence type="predicted"/>
<dbReference type="PROSITE" id="PS00973">
    <property type="entry name" value="USP_2"/>
    <property type="match status" value="1"/>
</dbReference>
<evidence type="ECO:0000313" key="4">
    <source>
        <dbReference type="Proteomes" id="UP000604046"/>
    </source>
</evidence>
<dbReference type="Pfam" id="PF13604">
    <property type="entry name" value="AAA_30"/>
    <property type="match status" value="1"/>
</dbReference>
<dbReference type="InterPro" id="IPR001394">
    <property type="entry name" value="Peptidase_C19_UCH"/>
</dbReference>
<dbReference type="EMBL" id="CAJNDS010001578">
    <property type="protein sequence ID" value="CAE7266061.1"/>
    <property type="molecule type" value="Genomic_DNA"/>
</dbReference>
<dbReference type="InterPro" id="IPR050164">
    <property type="entry name" value="Peptidase_C19"/>
</dbReference>
<dbReference type="Gene3D" id="3.40.50.300">
    <property type="entry name" value="P-loop containing nucleotide triphosphate hydrolases"/>
    <property type="match status" value="2"/>
</dbReference>
<dbReference type="SMART" id="SM00382">
    <property type="entry name" value="AAA"/>
    <property type="match status" value="1"/>
</dbReference>
<dbReference type="InterPro" id="IPR027417">
    <property type="entry name" value="P-loop_NTPase"/>
</dbReference>
<feature type="region of interest" description="Disordered" evidence="1">
    <location>
        <begin position="1656"/>
        <end position="1712"/>
    </location>
</feature>
<dbReference type="GO" id="GO:0005829">
    <property type="term" value="C:cytosol"/>
    <property type="evidence" value="ECO:0007669"/>
    <property type="project" value="TreeGrafter"/>
</dbReference>
<organism evidence="3 4">
    <name type="scientific">Symbiodinium natans</name>
    <dbReference type="NCBI Taxonomy" id="878477"/>
    <lineage>
        <taxon>Eukaryota</taxon>
        <taxon>Sar</taxon>
        <taxon>Alveolata</taxon>
        <taxon>Dinophyceae</taxon>
        <taxon>Suessiales</taxon>
        <taxon>Symbiodiniaceae</taxon>
        <taxon>Symbiodinium</taxon>
    </lineage>
</organism>
<protein>
    <submittedName>
        <fullName evidence="3">USP17L18 protein</fullName>
    </submittedName>
</protein>
<feature type="compositionally biased region" description="Polar residues" evidence="1">
    <location>
        <begin position="296"/>
        <end position="305"/>
    </location>
</feature>
<dbReference type="InterPro" id="IPR018200">
    <property type="entry name" value="USP_CS"/>
</dbReference>
<dbReference type="InterPro" id="IPR028889">
    <property type="entry name" value="USP"/>
</dbReference>
<dbReference type="CDD" id="cd02257">
    <property type="entry name" value="Peptidase_C19"/>
    <property type="match status" value="1"/>
</dbReference>
<name>A0A812MXT8_9DINO</name>
<feature type="domain" description="USP" evidence="2">
    <location>
        <begin position="6"/>
        <end position="277"/>
    </location>
</feature>
<sequence>MAFESLRLVNLGTSCFINAGIQALLAAPQLPESIQRGASAAERALRNVIALAGSSPTAFVPRALTELYYHNRQEDCSEFVLGLLHACGSCHGIFAGQEQPRLRCRHCGYSRTLPAERFLSLQLPLMTERRIRSVQEALDAYVTAEYIQEGIDDWCCLSDECFDAGVVMDAPIHQTQISNWSEALMLCLKRWDSTHGLLDHEVYCNGTVTAAGQTYRLQALVTHIGDNAMAGHYVSYRACRDGFRKFDDNHITPSTRNDGYFVTLPGEKVYMLVYTKASSDSDDSDSDVIVVRDTDQQAAETSSSQQKRKQPETSGDGDKQRPKRLQNFCNYAAEDRRQIAEVLRKSVTLQDAIDALHQQVPDFTTLDTTSSTYLSRRLLRSWLSNHSALEKALSTACKSDLPAPKKENKKKITRRSGSACANLGQDASSKVNAALEIATSTGHFEDTLTQTLPGFSSTEATAQHYIPRATLHRWFVSTSQISPPDTWADEHGRHFTIACDKPAKRSTVPVSEMDESSVWLLHGSWTFCPHCGRHRPQTRMQGLSVKHSSAVPCFPSCDRDAADLLAPRQSQVTMANKLEGYVVPRADHWRSWSNHIGNGELRLADLLSEAELRDLAVLHINVEFRSRRGGKANITSKQKRTVVRCTWRPTSLLSLRRNNQAARAFTWLMQHNATYASYVHRHEQMMESHREDEAWREVPTAELLLNMPGVEVAARPWLYPLASYAETDLAQRLSALGWIASTQKPSVRAAFLRKLTGRCIDYARDFPLQCLLYDVCMAKTITSVMSVAHQQNVAPERISADMDMFEGYWLQQLQKMEDICRQEYERSNSMTEALPNVFFTVAPAEWKYVLHDGIFFEGSLSDQQQLLTLHLHQTLQNLLEVHLLQDGKSLEEVGVARVRQWSFRFEFQGRGTLHLHAVLWADFLPGWGAENISGRTNTDKTSPFLNLLEKLFRCRADVQCGDGSHVLLKYVAGYLAKASDALKFQAKQVQLEGNQEERSRWRQAYRLLSKRSPMEQEMVMEFAGLPMVKHSFSGFAIFAPVPGSTAKNTSRHHYEAYQYHLKRSGGAWPPGESLSFIQWLRRYRLTSTKPTDYTAAPRNRAGPAAGKPCGVAMSFPFEMLDIFIGTWAAACLPNMQEIRIVPEPEAADYPEEHSEELLRHNSFHAPEGCRYLKAVLCLDEFQKQGAAAGRWEPDIGKFLGQIETELMFRGLGQDRIASFKARVHACGLLLLQVRDGHEDPGLWSARRIHRWPERQWSAEQQEVLGYIQRGTSVSEAAHMETSKRILQVTGGPGTGKTEVLIAAARQALADGCRVLIAGPIGLLVSMYRLRLPADDKLTMETIHSAFQLTRDADKPYVPPGRLRRYDLIILDEVSQVDTESWKKLKAALRELAPCPYIVFVGDFQQLQPVAGPSLLQHDLAREVNAGEVPLVELQHHPAARSVDPSMLDFLRQARLKQPTREALESFFRGRIWESDLSAAVRAAIALEEQNGTAFTFLTIRNRGAFDLNVARLQQQFPEAAQALQRGEGIPAETGTVVLSPGMRLRLTYNVDKERGFVNGNVGIVRSVLRKDVCILQTPQNVSILVHPITVKGRKHLPVAYGWATTMRRAQGATLEQVGLWFDRRLADRGYAYVGCSRAKLRNNVYLVGRVRRTDWRPVGQGDENEQSHVSALSETTDSEDEASSTPSSNETDTSGEPESPSTDPDFSSLDSD</sequence>
<evidence type="ECO:0000259" key="2">
    <source>
        <dbReference type="PROSITE" id="PS50235"/>
    </source>
</evidence>
<dbReference type="GO" id="GO:0005634">
    <property type="term" value="C:nucleus"/>
    <property type="evidence" value="ECO:0007669"/>
    <property type="project" value="TreeGrafter"/>
</dbReference>
<feature type="compositionally biased region" description="Polar residues" evidence="1">
    <location>
        <begin position="1689"/>
        <end position="1712"/>
    </location>
</feature>
<comment type="caution">
    <text evidence="3">The sequence shown here is derived from an EMBL/GenBank/DDBJ whole genome shotgun (WGS) entry which is preliminary data.</text>
</comment>
<evidence type="ECO:0000313" key="3">
    <source>
        <dbReference type="EMBL" id="CAE7266061.1"/>
    </source>
</evidence>
<keyword evidence="4" id="KW-1185">Reference proteome</keyword>
<dbReference type="GO" id="GO:0016579">
    <property type="term" value="P:protein deubiquitination"/>
    <property type="evidence" value="ECO:0007669"/>
    <property type="project" value="InterPro"/>
</dbReference>
<evidence type="ECO:0000256" key="1">
    <source>
        <dbReference type="SAM" id="MobiDB-lite"/>
    </source>
</evidence>
<dbReference type="SUPFAM" id="SSF54001">
    <property type="entry name" value="Cysteine proteinases"/>
    <property type="match status" value="1"/>
</dbReference>
<dbReference type="Gene3D" id="3.90.70.10">
    <property type="entry name" value="Cysteine proteinases"/>
    <property type="match status" value="1"/>
</dbReference>
<dbReference type="PROSITE" id="PS50235">
    <property type="entry name" value="USP_3"/>
    <property type="match status" value="1"/>
</dbReference>
<feature type="region of interest" description="Disordered" evidence="1">
    <location>
        <begin position="400"/>
        <end position="419"/>
    </location>
</feature>
<dbReference type="GO" id="GO:0004843">
    <property type="term" value="F:cysteine-type deubiquitinase activity"/>
    <property type="evidence" value="ECO:0007669"/>
    <property type="project" value="InterPro"/>
</dbReference>
<dbReference type="Gene3D" id="2.30.30.940">
    <property type="match status" value="1"/>
</dbReference>
<dbReference type="Pfam" id="PF00443">
    <property type="entry name" value="UCH"/>
    <property type="match status" value="1"/>
</dbReference>